<protein>
    <submittedName>
        <fullName evidence="3">Depupylase</fullName>
        <ecNumber evidence="3">3.4.-.-</ecNumber>
    </submittedName>
</protein>
<dbReference type="OrthoDB" id="9760627at2"/>
<evidence type="ECO:0000313" key="4">
    <source>
        <dbReference type="Proteomes" id="UP000032336"/>
    </source>
</evidence>
<keyword evidence="3" id="KW-0378">Hydrolase</keyword>
<comment type="similarity">
    <text evidence="1">Belongs to the Pup ligase/Pup deamidase family. Pup deamidase subfamily.</text>
</comment>
<dbReference type="GO" id="GO:0010498">
    <property type="term" value="P:proteasomal protein catabolic process"/>
    <property type="evidence" value="ECO:0007669"/>
    <property type="project" value="InterPro"/>
</dbReference>
<comment type="caution">
    <text evidence="3">The sequence shown here is derived from an EMBL/GenBank/DDBJ whole genome shotgun (WGS) entry which is preliminary data.</text>
</comment>
<dbReference type="GO" id="GO:0016811">
    <property type="term" value="F:hydrolase activity, acting on carbon-nitrogen (but not peptide) bonds, in linear amides"/>
    <property type="evidence" value="ECO:0007669"/>
    <property type="project" value="InterPro"/>
</dbReference>
<dbReference type="NCBIfam" id="TIGR03688">
    <property type="entry name" value="depupylase_Dop"/>
    <property type="match status" value="1"/>
</dbReference>
<proteinExistence type="inferred from homology"/>
<name>A0A0D8FXJ8_9ACTN</name>
<feature type="active site" description="Proton acceptor" evidence="2">
    <location>
        <position position="88"/>
    </location>
</feature>
<gene>
    <name evidence="3" type="primary">dop</name>
    <name evidence="3" type="ORF">FEAC_02380</name>
</gene>
<dbReference type="PIRSF" id="PIRSF018077">
    <property type="entry name" value="UCP018077"/>
    <property type="match status" value="1"/>
</dbReference>
<dbReference type="AlphaFoldDB" id="A0A0D8FXJ8"/>
<dbReference type="eggNOG" id="COG4122">
    <property type="taxonomic scope" value="Bacteria"/>
</dbReference>
<evidence type="ECO:0000256" key="1">
    <source>
        <dbReference type="ARBA" id="ARBA00009114"/>
    </source>
</evidence>
<dbReference type="Proteomes" id="UP000032336">
    <property type="component" value="Unassembled WGS sequence"/>
</dbReference>
<dbReference type="PANTHER" id="PTHR42307">
    <property type="entry name" value="PUP DEAMIDASE/DEPUPYLASE"/>
    <property type="match status" value="1"/>
</dbReference>
<dbReference type="RefSeq" id="WP_035388292.1">
    <property type="nucleotide sequence ID" value="NZ_JQKF01000002.1"/>
</dbReference>
<reference evidence="3 4" key="1">
    <citation type="submission" date="2015-01" db="EMBL/GenBank/DDBJ databases">
        <title>Draft genome of the acidophilic iron oxidizer Ferrimicrobium acidiphilum strain T23.</title>
        <authorList>
            <person name="Poehlein A."/>
            <person name="Eisen S."/>
            <person name="Schloemann M."/>
            <person name="Johnson B.D."/>
            <person name="Daniel R."/>
            <person name="Muehling M."/>
        </authorList>
    </citation>
    <scope>NUCLEOTIDE SEQUENCE [LARGE SCALE GENOMIC DNA]</scope>
    <source>
        <strain evidence="3 4">T23</strain>
    </source>
</reference>
<dbReference type="GO" id="GO:0005524">
    <property type="term" value="F:ATP binding"/>
    <property type="evidence" value="ECO:0007669"/>
    <property type="project" value="TreeGrafter"/>
</dbReference>
<evidence type="ECO:0000313" key="3">
    <source>
        <dbReference type="EMBL" id="KJE77866.1"/>
    </source>
</evidence>
<dbReference type="EMBL" id="JXUW01000002">
    <property type="protein sequence ID" value="KJE77866.1"/>
    <property type="molecule type" value="Genomic_DNA"/>
</dbReference>
<dbReference type="GO" id="GO:0019941">
    <property type="term" value="P:modification-dependent protein catabolic process"/>
    <property type="evidence" value="ECO:0007669"/>
    <property type="project" value="InterPro"/>
</dbReference>
<dbReference type="PANTHER" id="PTHR42307:SF2">
    <property type="entry name" value="PUP DEAMIDASE_DEPUPYLASE"/>
    <property type="match status" value="1"/>
</dbReference>
<organism evidence="3 4">
    <name type="scientific">Ferrimicrobium acidiphilum DSM 19497</name>
    <dbReference type="NCBI Taxonomy" id="1121877"/>
    <lineage>
        <taxon>Bacteria</taxon>
        <taxon>Bacillati</taxon>
        <taxon>Actinomycetota</taxon>
        <taxon>Acidimicrobiia</taxon>
        <taxon>Acidimicrobiales</taxon>
        <taxon>Acidimicrobiaceae</taxon>
        <taxon>Ferrimicrobium</taxon>
    </lineage>
</organism>
<dbReference type="Pfam" id="PF03136">
    <property type="entry name" value="Pup_ligase"/>
    <property type="match status" value="1"/>
</dbReference>
<accession>A0A0D8FXJ8</accession>
<dbReference type="EC" id="3.4.-.-" evidence="3"/>
<dbReference type="GeneID" id="78371585"/>
<sequence>MPIPKVLGIETEYGIVVAGAPEANPITTSSTLINAYVSSLADRVEWDFVDESPGVDARGFALEGGSGIELDTHLVNAVLTNGARLYVDHAHPEYSSPECISPSQALLYDKAGEEVVIRAMANAKRMLPSGQEIVAYKNNSDRKGNSYGCHENYLVDRDVPFQKIVSELVPFFVTRQIIIGAGKVGSEFPGKAGSKVAFQLSQRADFFEEEVGLETTLKRPIINTRDEPHSDGQRFRRLHVILGDANLSETSTWLKLGLTAIVLAMIEDGFLQDLKIELADSVTSLREISWDPTLTGTVLLRDGRRLRALEIQQAYLEHALEHAEHYGMEYLGNSTDGPALLREWERVLAALEHDPMTLADSLDWVAKWQVVQGYQQRHGADKQDPRLAAIDLQYHDMRPEKSLFRRLPMRRILDDTDVKAAVTNPPPDTRAYFRGTCLARFPGSIAAANWDSIIFDLGTDPLRRVPMMDPLRGTEGHVGELLRRVKSAAELVEALGS</sequence>
<dbReference type="PATRIC" id="fig|1121877.4.peg.260"/>
<evidence type="ECO:0000256" key="2">
    <source>
        <dbReference type="PIRSR" id="PIRSR018077-1"/>
    </source>
</evidence>
<dbReference type="STRING" id="1121877.FEAC_02380"/>
<dbReference type="GO" id="GO:0070490">
    <property type="term" value="P:protein pupylation"/>
    <property type="evidence" value="ECO:0007669"/>
    <property type="project" value="TreeGrafter"/>
</dbReference>
<dbReference type="InterPro" id="IPR022366">
    <property type="entry name" value="Pup_deamidase"/>
</dbReference>
<dbReference type="InterPro" id="IPR004347">
    <property type="entry name" value="Pup_ligase/deamidase"/>
</dbReference>
<keyword evidence="4" id="KW-1185">Reference proteome</keyword>
<dbReference type="GO" id="GO:0008233">
    <property type="term" value="F:peptidase activity"/>
    <property type="evidence" value="ECO:0007669"/>
    <property type="project" value="InterPro"/>
</dbReference>